<dbReference type="RefSeq" id="WP_161345774.1">
    <property type="nucleotide sequence ID" value="NZ_BMGW01000005.1"/>
</dbReference>
<keyword evidence="1" id="KW-0732">Signal</keyword>
<comment type="caution">
    <text evidence="2">The sequence shown here is derived from an EMBL/GenBank/DDBJ whole genome shotgun (WGS) entry which is preliminary data.</text>
</comment>
<name>A0A6L8VJ16_9RHOB</name>
<evidence type="ECO:0000313" key="2">
    <source>
        <dbReference type="EMBL" id="MZQ89309.1"/>
    </source>
</evidence>
<reference evidence="2 3" key="1">
    <citation type="submission" date="2020-01" db="EMBL/GenBank/DDBJ databases">
        <title>Frigidibacter albus SP32T (=CGMCC 1.13995T).</title>
        <authorList>
            <person name="Liao X."/>
        </authorList>
    </citation>
    <scope>NUCLEOTIDE SEQUENCE [LARGE SCALE GENOMIC DNA]</scope>
    <source>
        <strain evidence="2 3">SP32</strain>
    </source>
</reference>
<dbReference type="OrthoDB" id="7802788at2"/>
<dbReference type="Proteomes" id="UP000477083">
    <property type="component" value="Unassembled WGS sequence"/>
</dbReference>
<accession>A0A6L8VJ16</accession>
<evidence type="ECO:0000313" key="3">
    <source>
        <dbReference type="Proteomes" id="UP000477083"/>
    </source>
</evidence>
<organism evidence="2 3">
    <name type="scientific">Frigidibacter albus</name>
    <dbReference type="NCBI Taxonomy" id="1465486"/>
    <lineage>
        <taxon>Bacteria</taxon>
        <taxon>Pseudomonadati</taxon>
        <taxon>Pseudomonadota</taxon>
        <taxon>Alphaproteobacteria</taxon>
        <taxon>Rhodobacterales</taxon>
        <taxon>Paracoccaceae</taxon>
        <taxon>Frigidibacter</taxon>
    </lineage>
</organism>
<sequence length="761" mass="75786">MTPKLSRLSLFSLALCGFASGLPLAAQAQSACVPDAPVAGDSVACAGAGDGIRDDGLDGVTISVAAGAEVSSATEIVFELDDDVTLINDGTISSGGDHAIQLDNGGTIINSGTIESTDSDGINADNDTSITNSGTITGGDEGIQIEDDSSVVNSGTITGADRGIDGDSFTGILIENSGTITGIGNDAIRVGADAVIENSGTITGDDEGVDFGQDSSLVNSGSITGTDRGVDGEVSGIRITNSGSITGVDSDGVRTGADAVVENSGTITGGDDGVQVRENSTVINSGTITALGAEGINANRDGVRIENSGTIIGLDDAVNLANDAYVLNTGTILSNGTDQDGVDLDSGTVINHGTIRSLALTDGDGIDFDEGATGAGFVLNTGLIEGARGVNADDLDTQSQTVTNYGTIIGHSGIAISLAGGDDVLELATGSQIIGAIDLGSGTDTFRLLSPVQGAFSFITAPEIFDAGGNPFIASADGLAAVAADPDVMSAGDTLAARGLTSVLGNALELAEGAPGFAALLTSTHERDEMEGVLRYGFALEDGTVLSVIGGLMSSETEDMPGGVDVDYSMALVGPAASRDVGAARATVLGFIGTSETEYDAAAHVGGHGTADGTLYGVAGRFSYAPGQLGVRGMDLALSGGLGWHDMGDFSLSTLGEFDGRTPRTGFARVELGQSVELGTGTLRGLIRLTHVSGAGDGFTLRALGGSTSFGGTGLDSDTFGGIGAEYLQPLGGGGTLRLRLVAEGTDEDDMAVGLGLGVTF</sequence>
<evidence type="ECO:0008006" key="4">
    <source>
        <dbReference type="Google" id="ProtNLM"/>
    </source>
</evidence>
<dbReference type="AlphaFoldDB" id="A0A6L8VJ16"/>
<proteinExistence type="predicted"/>
<keyword evidence="3" id="KW-1185">Reference proteome</keyword>
<protein>
    <recommendedName>
        <fullName evidence="4">Autotransporter domain-containing protein</fullName>
    </recommendedName>
</protein>
<feature type="signal peptide" evidence="1">
    <location>
        <begin position="1"/>
        <end position="28"/>
    </location>
</feature>
<dbReference type="EMBL" id="WWNR01000005">
    <property type="protein sequence ID" value="MZQ89309.1"/>
    <property type="molecule type" value="Genomic_DNA"/>
</dbReference>
<gene>
    <name evidence="2" type="ORF">GS660_09430</name>
</gene>
<feature type="chain" id="PRO_5026965807" description="Autotransporter domain-containing protein" evidence="1">
    <location>
        <begin position="29"/>
        <end position="761"/>
    </location>
</feature>
<evidence type="ECO:0000256" key="1">
    <source>
        <dbReference type="SAM" id="SignalP"/>
    </source>
</evidence>